<keyword evidence="1" id="KW-0472">Membrane</keyword>
<evidence type="ECO:0000256" key="1">
    <source>
        <dbReference type="SAM" id="Phobius"/>
    </source>
</evidence>
<comment type="caution">
    <text evidence="2">The sequence shown here is derived from an EMBL/GenBank/DDBJ whole genome shotgun (WGS) entry which is preliminary data.</text>
</comment>
<organism evidence="2 3">
    <name type="scientific">Methanocorpusculum parvum</name>
    <dbReference type="NCBI Taxonomy" id="2193"/>
    <lineage>
        <taxon>Archaea</taxon>
        <taxon>Methanobacteriati</taxon>
        <taxon>Methanobacteriota</taxon>
        <taxon>Stenosarchaea group</taxon>
        <taxon>Methanomicrobia</taxon>
        <taxon>Methanomicrobiales</taxon>
        <taxon>Methanocorpusculaceae</taxon>
        <taxon>Methanocorpusculum</taxon>
    </lineage>
</organism>
<reference evidence="2 3" key="1">
    <citation type="journal article" date="2017" name="BMC Genomics">
        <title>Genomic analysis of methanogenic archaea reveals a shift towards energy conservation.</title>
        <authorList>
            <person name="Gilmore S.P."/>
            <person name="Henske J.K."/>
            <person name="Sexton J.A."/>
            <person name="Solomon K.V."/>
            <person name="Seppala S."/>
            <person name="Yoo J.I."/>
            <person name="Huyett L.M."/>
            <person name="Pressman A."/>
            <person name="Cogan J.Z."/>
            <person name="Kivenson V."/>
            <person name="Peng X."/>
            <person name="Tan Y."/>
            <person name="Valentine D.L."/>
            <person name="O'Malley M.A."/>
        </authorList>
    </citation>
    <scope>NUCLEOTIDE SEQUENCE [LARGE SCALE GENOMIC DNA]</scope>
    <source>
        <strain evidence="2 3">XII</strain>
    </source>
</reference>
<name>A0AAX0Q9J6_9EURY</name>
<keyword evidence="1" id="KW-0812">Transmembrane</keyword>
<feature type="transmembrane region" description="Helical" evidence="1">
    <location>
        <begin position="195"/>
        <end position="212"/>
    </location>
</feature>
<evidence type="ECO:0000313" key="2">
    <source>
        <dbReference type="EMBL" id="PAV10077.1"/>
    </source>
</evidence>
<dbReference type="AlphaFoldDB" id="A0AAX0Q9J6"/>
<dbReference type="Proteomes" id="UP000243820">
    <property type="component" value="Unassembled WGS sequence"/>
</dbReference>
<proteinExistence type="predicted"/>
<sequence>MSKNHTKQIFILLLILFAVFSFTGAAAAENETTEISPIVFLTFDKIPKDIISGTEITINVSSEINQSILTSLKDIDGRSITNIAYLVNITSNNMDVTNLTSVVIQLPVSHAWTVNQSDIHVITVMNKSVSVINTSLTGVNDNDLDVFQVNLTALPDEILLVSITNTSMPDTPVSTPTHTAETQIQTVTPTPASPAPLFWIAGCLVIGILFAVRRRE</sequence>
<keyword evidence="3" id="KW-1185">Reference proteome</keyword>
<accession>A0AAX0Q9J6</accession>
<dbReference type="EMBL" id="LMVO01000002">
    <property type="protein sequence ID" value="PAV10077.1"/>
    <property type="molecule type" value="Genomic_DNA"/>
</dbReference>
<evidence type="ECO:0008006" key="4">
    <source>
        <dbReference type="Google" id="ProtNLM"/>
    </source>
</evidence>
<evidence type="ECO:0000313" key="3">
    <source>
        <dbReference type="Proteomes" id="UP000243820"/>
    </source>
</evidence>
<dbReference type="RefSeq" id="WP_095641778.1">
    <property type="nucleotide sequence ID" value="NZ_LMVO01000002.1"/>
</dbReference>
<protein>
    <recommendedName>
        <fullName evidence="4">PGF-CTERM sorting domain-containing protein</fullName>
    </recommendedName>
</protein>
<keyword evidence="1" id="KW-1133">Transmembrane helix</keyword>
<gene>
    <name evidence="2" type="ORF">ASJ83_04350</name>
</gene>